<keyword evidence="1" id="KW-0175">Coiled coil</keyword>
<proteinExistence type="predicted"/>
<sequence>MYAGLHYEYLAQKLCQLAKEKQILTEENVKLRSHFESAEKTYKELSSELAKTRQKLNNLSDGADINLKLLKCLEDEKTSKSDLQLLLEEEKSRNVQLKAQLAMAKEEVTKLVSEALKYLEPQISSSSKESEDISEIIENRLARFRHTIGNTSANVKNVRPSLCWHAVRNLMNNITRLLLITSMNDLTIKFFIFLCSIVLFCFTILRLTVDESNLCCDGPVQKGSVLDFYLYLKYLLRKASKNSLFPGKLFSKLSHPFGVPAT</sequence>
<reference evidence="3" key="1">
    <citation type="submission" date="2022-06" db="EMBL/GenBank/DDBJ databases">
        <authorList>
            <person name="Berger JAMES D."/>
            <person name="Berger JAMES D."/>
        </authorList>
    </citation>
    <scope>NUCLEOTIDE SEQUENCE [LARGE SCALE GENOMIC DNA]</scope>
</reference>
<protein>
    <submittedName>
        <fullName evidence="4">Uncharacterized protein</fullName>
    </submittedName>
</protein>
<feature type="transmembrane region" description="Helical" evidence="2">
    <location>
        <begin position="186"/>
        <end position="205"/>
    </location>
</feature>
<keyword evidence="3" id="KW-1185">Reference proteome</keyword>
<dbReference type="AlphaFoldDB" id="A0AA85JMI5"/>
<dbReference type="Proteomes" id="UP000050795">
    <property type="component" value="Unassembled WGS sequence"/>
</dbReference>
<keyword evidence="2" id="KW-1133">Transmembrane helix</keyword>
<evidence type="ECO:0000256" key="2">
    <source>
        <dbReference type="SAM" id="Phobius"/>
    </source>
</evidence>
<reference evidence="4" key="2">
    <citation type="submission" date="2023-11" db="UniProtKB">
        <authorList>
            <consortium name="WormBaseParasite"/>
        </authorList>
    </citation>
    <scope>IDENTIFICATION</scope>
</reference>
<evidence type="ECO:0000313" key="4">
    <source>
        <dbReference type="WBParaSite" id="TREG1_29810.1"/>
    </source>
</evidence>
<keyword evidence="2" id="KW-0472">Membrane</keyword>
<dbReference type="WBParaSite" id="TREG1_29810.1">
    <property type="protein sequence ID" value="TREG1_29810.1"/>
    <property type="gene ID" value="TREG1_29810"/>
</dbReference>
<accession>A0AA85JMI5</accession>
<evidence type="ECO:0000256" key="1">
    <source>
        <dbReference type="SAM" id="Coils"/>
    </source>
</evidence>
<keyword evidence="2" id="KW-0812">Transmembrane</keyword>
<feature type="coiled-coil region" evidence="1">
    <location>
        <begin position="28"/>
        <end position="114"/>
    </location>
</feature>
<name>A0AA85JMI5_TRIRE</name>
<organism evidence="3 4">
    <name type="scientific">Trichobilharzia regenti</name>
    <name type="common">Nasal bird schistosome</name>
    <dbReference type="NCBI Taxonomy" id="157069"/>
    <lineage>
        <taxon>Eukaryota</taxon>
        <taxon>Metazoa</taxon>
        <taxon>Spiralia</taxon>
        <taxon>Lophotrochozoa</taxon>
        <taxon>Platyhelminthes</taxon>
        <taxon>Trematoda</taxon>
        <taxon>Digenea</taxon>
        <taxon>Strigeidida</taxon>
        <taxon>Schistosomatoidea</taxon>
        <taxon>Schistosomatidae</taxon>
        <taxon>Trichobilharzia</taxon>
    </lineage>
</organism>
<evidence type="ECO:0000313" key="3">
    <source>
        <dbReference type="Proteomes" id="UP000050795"/>
    </source>
</evidence>